<dbReference type="InterPro" id="IPR036397">
    <property type="entry name" value="RNaseH_sf"/>
</dbReference>
<dbReference type="GO" id="GO:0000467">
    <property type="term" value="P:exonucleolytic trimming to generate mature 3'-end of 5.8S rRNA from tricistronic rRNA transcript (SSU-rRNA, 5.8S rRNA, LSU-rRNA)"/>
    <property type="evidence" value="ECO:0007669"/>
    <property type="project" value="EnsemblFungi"/>
</dbReference>
<dbReference type="GeneID" id="2904356"/>
<keyword evidence="8" id="KW-1185">Reference proteome</keyword>
<proteinExistence type="inferred from homology"/>
<protein>
    <submittedName>
        <fullName evidence="7">DEHA2F22594p</fullName>
    </submittedName>
</protein>
<evidence type="ECO:0000256" key="5">
    <source>
        <dbReference type="SAM" id="MobiDB-lite"/>
    </source>
</evidence>
<dbReference type="Gene3D" id="3.30.420.10">
    <property type="entry name" value="Ribonuclease H-like superfamily/Ribonuclease H"/>
    <property type="match status" value="1"/>
</dbReference>
<dbReference type="EMBL" id="CR382138">
    <property type="protein sequence ID" value="CAG89730.2"/>
    <property type="molecule type" value="Genomic_DNA"/>
</dbReference>
<evidence type="ECO:0000256" key="4">
    <source>
        <dbReference type="ARBA" id="ARBA00022839"/>
    </source>
</evidence>
<keyword evidence="4" id="KW-0269">Exonuclease</keyword>
<dbReference type="Pfam" id="PF00929">
    <property type="entry name" value="RNase_T"/>
    <property type="match status" value="1"/>
</dbReference>
<evidence type="ECO:0000256" key="2">
    <source>
        <dbReference type="ARBA" id="ARBA00022722"/>
    </source>
</evidence>
<dbReference type="STRING" id="284592.Q6BKE6"/>
<dbReference type="InterPro" id="IPR012337">
    <property type="entry name" value="RNaseH-like_sf"/>
</dbReference>
<feature type="compositionally biased region" description="Low complexity" evidence="5">
    <location>
        <begin position="45"/>
        <end position="56"/>
    </location>
</feature>
<dbReference type="KEGG" id="dha:DEHA2F22594g"/>
<reference evidence="7 8" key="1">
    <citation type="journal article" date="2004" name="Nature">
        <title>Genome evolution in yeasts.</title>
        <authorList>
            <consortium name="Genolevures"/>
            <person name="Dujon B."/>
            <person name="Sherman D."/>
            <person name="Fischer G."/>
            <person name="Durrens P."/>
            <person name="Casaregola S."/>
            <person name="Lafontaine I."/>
            <person name="de Montigny J."/>
            <person name="Marck C."/>
            <person name="Neuveglise C."/>
            <person name="Talla E."/>
            <person name="Goffard N."/>
            <person name="Frangeul L."/>
            <person name="Aigle M."/>
            <person name="Anthouard V."/>
            <person name="Babour A."/>
            <person name="Barbe V."/>
            <person name="Barnay S."/>
            <person name="Blanchin S."/>
            <person name="Beckerich J.M."/>
            <person name="Beyne E."/>
            <person name="Bleykasten C."/>
            <person name="Boisrame A."/>
            <person name="Boyer J."/>
            <person name="Cattolico L."/>
            <person name="Confanioleri F."/>
            <person name="de Daruvar A."/>
            <person name="Despons L."/>
            <person name="Fabre E."/>
            <person name="Fairhead C."/>
            <person name="Ferry-Dumazet H."/>
            <person name="Groppi A."/>
            <person name="Hantraye F."/>
            <person name="Hennequin C."/>
            <person name="Jauniaux N."/>
            <person name="Joyet P."/>
            <person name="Kachouri R."/>
            <person name="Kerrest A."/>
            <person name="Koszul R."/>
            <person name="Lemaire M."/>
            <person name="Lesur I."/>
            <person name="Ma L."/>
            <person name="Muller H."/>
            <person name="Nicaud J.M."/>
            <person name="Nikolski M."/>
            <person name="Oztas S."/>
            <person name="Ozier-Kalogeropoulos O."/>
            <person name="Pellenz S."/>
            <person name="Potier S."/>
            <person name="Richard G.F."/>
            <person name="Straub M.L."/>
            <person name="Suleau A."/>
            <person name="Swennene D."/>
            <person name="Tekaia F."/>
            <person name="Wesolowski-Louvel M."/>
            <person name="Westhof E."/>
            <person name="Wirth B."/>
            <person name="Zeniou-Meyer M."/>
            <person name="Zivanovic I."/>
            <person name="Bolotin-Fukuhara M."/>
            <person name="Thierry A."/>
            <person name="Bouchier C."/>
            <person name="Caudron B."/>
            <person name="Scarpelli C."/>
            <person name="Gaillardin C."/>
            <person name="Weissenbach J."/>
            <person name="Wincker P."/>
            <person name="Souciet J.L."/>
        </authorList>
    </citation>
    <scope>NUCLEOTIDE SEQUENCE [LARGE SCALE GENOMIC DNA]</scope>
    <source>
        <strain evidence="8">ATCC 36239 / CBS 767 / BCRC 21394 / JCM 1990 / NBRC 0083 / IGC 2968</strain>
    </source>
</reference>
<gene>
    <name evidence="7" type="ordered locus">DEHA2F22594g</name>
</gene>
<dbReference type="NCBIfam" id="NF003765">
    <property type="entry name" value="PRK05359.1"/>
    <property type="match status" value="1"/>
</dbReference>
<evidence type="ECO:0000313" key="8">
    <source>
        <dbReference type="Proteomes" id="UP000000599"/>
    </source>
</evidence>
<dbReference type="CDD" id="cd06135">
    <property type="entry name" value="Orn"/>
    <property type="match status" value="1"/>
</dbReference>
<feature type="domain" description="Exonuclease" evidence="6">
    <location>
        <begin position="89"/>
        <end position="265"/>
    </location>
</feature>
<dbReference type="OrthoDB" id="270189at2759"/>
<dbReference type="GO" id="GO:0005739">
    <property type="term" value="C:mitochondrion"/>
    <property type="evidence" value="ECO:0007669"/>
    <property type="project" value="EnsemblFungi"/>
</dbReference>
<dbReference type="eggNOG" id="KOG3242">
    <property type="taxonomic scope" value="Eukaryota"/>
</dbReference>
<evidence type="ECO:0000256" key="1">
    <source>
        <dbReference type="ARBA" id="ARBA00009921"/>
    </source>
</evidence>
<dbReference type="SUPFAM" id="SSF53098">
    <property type="entry name" value="Ribonuclease H-like"/>
    <property type="match status" value="1"/>
</dbReference>
<dbReference type="SMART" id="SM00479">
    <property type="entry name" value="EXOIII"/>
    <property type="match status" value="1"/>
</dbReference>
<evidence type="ECO:0000259" key="6">
    <source>
        <dbReference type="SMART" id="SM00479"/>
    </source>
</evidence>
<dbReference type="FunCoup" id="Q6BKE6">
    <property type="interactions" value="785"/>
</dbReference>
<accession>Q6BKE6</accession>
<dbReference type="GO" id="GO:0000175">
    <property type="term" value="F:3'-5'-RNA exonuclease activity"/>
    <property type="evidence" value="ECO:0007669"/>
    <property type="project" value="EnsemblFungi"/>
</dbReference>
<dbReference type="HOGENOM" id="CLU_064761_0_1_1"/>
<dbReference type="FunFam" id="3.30.420.10:FF:000003">
    <property type="entry name" value="Oligoribonuclease"/>
    <property type="match status" value="1"/>
</dbReference>
<dbReference type="InParanoid" id="Q6BKE6"/>
<keyword evidence="3" id="KW-0378">Hydrolase</keyword>
<comment type="similarity">
    <text evidence="1">Belongs to the oligoribonuclease family.</text>
</comment>
<sequence>MIRYIGRPIYPKLVSRIMSTQNFSQNAPNKKIKLSVESEDDISGTTSNVTSTTTVETDTKQLKNDMSPKADLQSMIRNIINSKKPIWKPLVWIDCEMTGLNVFQDHIIEICCIITDGNLEIIDEKGFESTVYQPKEVLDGMNEWCVNQHGKSGLTAKILENPQCELSKIEDELLEYIKQYVQPNKGIMAGNSIHMDKFFMMREFPKIIDYLHYRLIDVSSIMEVGYRHNPELMKLFPKKQGNHTARSDILESINQLKWYKQNYLKGEPETKELIEKNRILENETNSNEESSHSAR</sequence>
<dbReference type="AlphaFoldDB" id="Q6BKE6"/>
<dbReference type="VEuPathDB" id="FungiDB:DEHA2F22594g"/>
<dbReference type="InterPro" id="IPR022894">
    <property type="entry name" value="Oligoribonuclease"/>
</dbReference>
<dbReference type="GO" id="GO:0034476">
    <property type="term" value="P:U5 snRNA 3'-end processing"/>
    <property type="evidence" value="ECO:0007669"/>
    <property type="project" value="EnsemblFungi"/>
</dbReference>
<dbReference type="PANTHER" id="PTHR11046:SF0">
    <property type="entry name" value="OLIGORIBONUCLEASE, MITOCHONDRIAL"/>
    <property type="match status" value="1"/>
</dbReference>
<dbReference type="InterPro" id="IPR013520">
    <property type="entry name" value="Ribonucl_H"/>
</dbReference>
<evidence type="ECO:0000256" key="3">
    <source>
        <dbReference type="ARBA" id="ARBA00022801"/>
    </source>
</evidence>
<keyword evidence="2" id="KW-0540">Nuclease</keyword>
<feature type="region of interest" description="Disordered" evidence="5">
    <location>
        <begin position="276"/>
        <end position="295"/>
    </location>
</feature>
<organism evidence="7 8">
    <name type="scientific">Debaryomyces hansenii (strain ATCC 36239 / CBS 767 / BCRC 21394 / JCM 1990 / NBRC 0083 / IGC 2968)</name>
    <name type="common">Yeast</name>
    <name type="synonym">Torulaspora hansenii</name>
    <dbReference type="NCBI Taxonomy" id="284592"/>
    <lineage>
        <taxon>Eukaryota</taxon>
        <taxon>Fungi</taxon>
        <taxon>Dikarya</taxon>
        <taxon>Ascomycota</taxon>
        <taxon>Saccharomycotina</taxon>
        <taxon>Pichiomycetes</taxon>
        <taxon>Debaryomycetaceae</taxon>
        <taxon>Debaryomyces</taxon>
    </lineage>
</organism>
<dbReference type="PANTHER" id="PTHR11046">
    <property type="entry name" value="OLIGORIBONUCLEASE, MITOCHONDRIAL"/>
    <property type="match status" value="1"/>
</dbReference>
<dbReference type="OMA" id="DNCYESV"/>
<dbReference type="Proteomes" id="UP000000599">
    <property type="component" value="Chromosome F"/>
</dbReference>
<name>Q6BKE6_DEBHA</name>
<dbReference type="GO" id="GO:0034475">
    <property type="term" value="P:U4 snRNA 3'-end processing"/>
    <property type="evidence" value="ECO:0007669"/>
    <property type="project" value="EnsemblFungi"/>
</dbReference>
<evidence type="ECO:0000313" key="7">
    <source>
        <dbReference type="EMBL" id="CAG89730.2"/>
    </source>
</evidence>
<dbReference type="RefSeq" id="XP_461325.2">
    <property type="nucleotide sequence ID" value="XM_461325.2"/>
</dbReference>
<feature type="region of interest" description="Disordered" evidence="5">
    <location>
        <begin position="42"/>
        <end position="64"/>
    </location>
</feature>
<dbReference type="GO" id="GO:0003676">
    <property type="term" value="F:nucleic acid binding"/>
    <property type="evidence" value="ECO:0007669"/>
    <property type="project" value="InterPro"/>
</dbReference>